<dbReference type="AlphaFoldDB" id="A0AAW1JY25"/>
<organism evidence="2 3">
    <name type="scientific">Popillia japonica</name>
    <name type="common">Japanese beetle</name>
    <dbReference type="NCBI Taxonomy" id="7064"/>
    <lineage>
        <taxon>Eukaryota</taxon>
        <taxon>Metazoa</taxon>
        <taxon>Ecdysozoa</taxon>
        <taxon>Arthropoda</taxon>
        <taxon>Hexapoda</taxon>
        <taxon>Insecta</taxon>
        <taxon>Pterygota</taxon>
        <taxon>Neoptera</taxon>
        <taxon>Endopterygota</taxon>
        <taxon>Coleoptera</taxon>
        <taxon>Polyphaga</taxon>
        <taxon>Scarabaeiformia</taxon>
        <taxon>Scarabaeidae</taxon>
        <taxon>Rutelinae</taxon>
        <taxon>Popillia</taxon>
    </lineage>
</organism>
<feature type="region of interest" description="Disordered" evidence="1">
    <location>
        <begin position="70"/>
        <end position="89"/>
    </location>
</feature>
<name>A0AAW1JY25_POPJA</name>
<sequence>MGLYSLQQNSTEIDFYNPWKKPIEVVEERGWIASQSGGTKADLFSLWKKIIELKVGRKLETSTKFCRNRSVQSMEKDSESNGKKGYWGLPQNSTQIDSYNLWKKKVMEVMKELGLEPPHILGDSLHIGKSET</sequence>
<dbReference type="Proteomes" id="UP001458880">
    <property type="component" value="Unassembled WGS sequence"/>
</dbReference>
<dbReference type="EMBL" id="JASPKY010000318">
    <property type="protein sequence ID" value="KAK9709043.1"/>
    <property type="molecule type" value="Genomic_DNA"/>
</dbReference>
<accession>A0AAW1JY25</accession>
<evidence type="ECO:0000256" key="1">
    <source>
        <dbReference type="SAM" id="MobiDB-lite"/>
    </source>
</evidence>
<comment type="caution">
    <text evidence="2">The sequence shown here is derived from an EMBL/GenBank/DDBJ whole genome shotgun (WGS) entry which is preliminary data.</text>
</comment>
<keyword evidence="3" id="KW-1185">Reference proteome</keyword>
<reference evidence="2 3" key="1">
    <citation type="journal article" date="2024" name="BMC Genomics">
        <title>De novo assembly and annotation of Popillia japonica's genome with initial clues to its potential as an invasive pest.</title>
        <authorList>
            <person name="Cucini C."/>
            <person name="Boschi S."/>
            <person name="Funari R."/>
            <person name="Cardaioli E."/>
            <person name="Iannotti N."/>
            <person name="Marturano G."/>
            <person name="Paoli F."/>
            <person name="Bruttini M."/>
            <person name="Carapelli A."/>
            <person name="Frati F."/>
            <person name="Nardi F."/>
        </authorList>
    </citation>
    <scope>NUCLEOTIDE SEQUENCE [LARGE SCALE GENOMIC DNA]</scope>
    <source>
        <strain evidence="2">DMR45628</strain>
    </source>
</reference>
<evidence type="ECO:0000313" key="3">
    <source>
        <dbReference type="Proteomes" id="UP001458880"/>
    </source>
</evidence>
<protein>
    <submittedName>
        <fullName evidence="2">Uncharacterized protein</fullName>
    </submittedName>
</protein>
<proteinExistence type="predicted"/>
<gene>
    <name evidence="2" type="ORF">QE152_g26840</name>
</gene>
<evidence type="ECO:0000313" key="2">
    <source>
        <dbReference type="EMBL" id="KAK9709043.1"/>
    </source>
</evidence>